<dbReference type="GO" id="GO:0004553">
    <property type="term" value="F:hydrolase activity, hydrolyzing O-glycosyl compounds"/>
    <property type="evidence" value="ECO:0007669"/>
    <property type="project" value="InterPro"/>
</dbReference>
<evidence type="ECO:0000313" key="2">
    <source>
        <dbReference type="EMBL" id="NED96369.1"/>
    </source>
</evidence>
<protein>
    <submittedName>
        <fullName evidence="2">UDP-N-acetylglucosamine 2-epimerase (Hydrolyzing)</fullName>
        <ecNumber evidence="2">3.2.1.183</ecNumber>
    </submittedName>
</protein>
<dbReference type="PANTHER" id="PTHR43174:SF3">
    <property type="entry name" value="UDP-N-ACETYLGLUCOSAMINE 2-EPIMERASE"/>
    <property type="match status" value="1"/>
</dbReference>
<dbReference type="EMBL" id="JAAGOB010000007">
    <property type="protein sequence ID" value="NED96369.1"/>
    <property type="molecule type" value="Genomic_DNA"/>
</dbReference>
<feature type="domain" description="UDP-N-acetylglucosamine 2-epimerase" evidence="1">
    <location>
        <begin position="27"/>
        <end position="345"/>
    </location>
</feature>
<evidence type="ECO:0000313" key="3">
    <source>
        <dbReference type="Proteomes" id="UP000469185"/>
    </source>
</evidence>
<gene>
    <name evidence="2" type="primary">neuC</name>
    <name evidence="2" type="ORF">G1H11_13745</name>
</gene>
<organism evidence="2 3">
    <name type="scientific">Phytoactinopolyspora alkaliphila</name>
    <dbReference type="NCBI Taxonomy" id="1783498"/>
    <lineage>
        <taxon>Bacteria</taxon>
        <taxon>Bacillati</taxon>
        <taxon>Actinomycetota</taxon>
        <taxon>Actinomycetes</taxon>
        <taxon>Jiangellales</taxon>
        <taxon>Jiangellaceae</taxon>
        <taxon>Phytoactinopolyspora</taxon>
    </lineage>
</organism>
<reference evidence="2 3" key="1">
    <citation type="submission" date="2020-02" db="EMBL/GenBank/DDBJ databases">
        <authorList>
            <person name="Li X.-J."/>
            <person name="Feng X.-M."/>
        </authorList>
    </citation>
    <scope>NUCLEOTIDE SEQUENCE [LARGE SCALE GENOMIC DNA]</scope>
    <source>
        <strain evidence="2 3">CGMCC 4.7225</strain>
    </source>
</reference>
<dbReference type="Proteomes" id="UP000469185">
    <property type="component" value="Unassembled WGS sequence"/>
</dbReference>
<sequence length="398" mass="42971">MQRARRRICVFTGSRADYSPLASLIRRLNSDDEVDLRLLVSGGHLVGAQGRTIREILDDGVTIDETVDMVLAGDSPAAVTKSFGLACAGYADALERISPDLLLIAGDRYEALAAATSALFRLTPVAHVAGGQLTRGSIDDQMRHAISKLAHLHFVFSPADRRRLIHMGEQPRHIHTVGPIGIDPDTLRALPDPKDLEEAVGLPLRPPTFLITHHPATADPDGSWESTRNLLAALDRFPRATLVFTAPNVDRGSQRILDAMREYAADRPDRAVLVPSLGQVNYLGLLRHADLVLGNSSSGLIEAPVLGTPTVNVGDRQAGRPRAETVIDCGTGTDEVADGIRRALDMPEPFPWLDDEIASADGRLTHVVDVLKSAGLDELIPKQFHETSADSLSGEVIH</sequence>
<dbReference type="SUPFAM" id="SSF53756">
    <property type="entry name" value="UDP-Glycosyltransferase/glycogen phosphorylase"/>
    <property type="match status" value="1"/>
</dbReference>
<dbReference type="GO" id="GO:0006047">
    <property type="term" value="P:UDP-N-acetylglucosamine metabolic process"/>
    <property type="evidence" value="ECO:0007669"/>
    <property type="project" value="InterPro"/>
</dbReference>
<proteinExistence type="predicted"/>
<dbReference type="RefSeq" id="WP_163819165.1">
    <property type="nucleotide sequence ID" value="NZ_JAAGOB010000007.1"/>
</dbReference>
<dbReference type="Pfam" id="PF02350">
    <property type="entry name" value="Epimerase_2"/>
    <property type="match status" value="1"/>
</dbReference>
<dbReference type="Gene3D" id="3.40.50.2000">
    <property type="entry name" value="Glycogen Phosphorylase B"/>
    <property type="match status" value="2"/>
</dbReference>
<dbReference type="PANTHER" id="PTHR43174">
    <property type="entry name" value="UDP-N-ACETYLGLUCOSAMINE 2-EPIMERASE"/>
    <property type="match status" value="1"/>
</dbReference>
<dbReference type="InterPro" id="IPR029767">
    <property type="entry name" value="WecB-like"/>
</dbReference>
<keyword evidence="2" id="KW-0326">Glycosidase</keyword>
<dbReference type="EC" id="3.2.1.183" evidence="2"/>
<dbReference type="InterPro" id="IPR003331">
    <property type="entry name" value="UDP_GlcNAc_Epimerase_2_dom"/>
</dbReference>
<keyword evidence="2" id="KW-0378">Hydrolase</keyword>
<dbReference type="AlphaFoldDB" id="A0A6N9YNF6"/>
<accession>A0A6N9YNF6</accession>
<comment type="caution">
    <text evidence="2">The sequence shown here is derived from an EMBL/GenBank/DDBJ whole genome shotgun (WGS) entry which is preliminary data.</text>
</comment>
<dbReference type="InterPro" id="IPR020004">
    <property type="entry name" value="UDP-GlcNAc_Epase"/>
</dbReference>
<keyword evidence="3" id="KW-1185">Reference proteome</keyword>
<name>A0A6N9YNF6_9ACTN</name>
<dbReference type="NCBIfam" id="TIGR03568">
    <property type="entry name" value="NeuC_NnaA"/>
    <property type="match status" value="1"/>
</dbReference>
<evidence type="ECO:0000259" key="1">
    <source>
        <dbReference type="Pfam" id="PF02350"/>
    </source>
</evidence>